<protein>
    <recommendedName>
        <fullName evidence="5">Maltose excess protein 1-like, chloroplastic</fullName>
    </recommendedName>
</protein>
<dbReference type="PANTHER" id="PTHR34809">
    <property type="entry name" value="MALTOSE EXCESS PROTEIN 1, CHLOROPLASTIC-RELATED"/>
    <property type="match status" value="1"/>
</dbReference>
<evidence type="ECO:0000256" key="2">
    <source>
        <dbReference type="SAM" id="Phobius"/>
    </source>
</evidence>
<dbReference type="InterPro" id="IPR034628">
    <property type="entry name" value="MEX1/MEX1-like"/>
</dbReference>
<feature type="transmembrane region" description="Helical" evidence="2">
    <location>
        <begin position="205"/>
        <end position="225"/>
    </location>
</feature>
<evidence type="ECO:0000313" key="3">
    <source>
        <dbReference type="EMBL" id="KAL0912978.1"/>
    </source>
</evidence>
<organism evidence="3 4">
    <name type="scientific">Dendrobium thyrsiflorum</name>
    <name type="common">Pinecone-like raceme dendrobium</name>
    <name type="synonym">Orchid</name>
    <dbReference type="NCBI Taxonomy" id="117978"/>
    <lineage>
        <taxon>Eukaryota</taxon>
        <taxon>Viridiplantae</taxon>
        <taxon>Streptophyta</taxon>
        <taxon>Embryophyta</taxon>
        <taxon>Tracheophyta</taxon>
        <taxon>Spermatophyta</taxon>
        <taxon>Magnoliopsida</taxon>
        <taxon>Liliopsida</taxon>
        <taxon>Asparagales</taxon>
        <taxon>Orchidaceae</taxon>
        <taxon>Epidendroideae</taxon>
        <taxon>Malaxideae</taxon>
        <taxon>Dendrobiinae</taxon>
        <taxon>Dendrobium</taxon>
    </lineage>
</organism>
<evidence type="ECO:0000256" key="1">
    <source>
        <dbReference type="SAM" id="MobiDB-lite"/>
    </source>
</evidence>
<keyword evidence="2" id="KW-0472">Membrane</keyword>
<reference evidence="3 4" key="1">
    <citation type="journal article" date="2024" name="Plant Biotechnol. J.">
        <title>Dendrobium thyrsiflorum genome and its molecular insights into genes involved in important horticultural traits.</title>
        <authorList>
            <person name="Chen B."/>
            <person name="Wang J.Y."/>
            <person name="Zheng P.J."/>
            <person name="Li K.L."/>
            <person name="Liang Y.M."/>
            <person name="Chen X.F."/>
            <person name="Zhang C."/>
            <person name="Zhao X."/>
            <person name="He X."/>
            <person name="Zhang G.Q."/>
            <person name="Liu Z.J."/>
            <person name="Xu Q."/>
        </authorList>
    </citation>
    <scope>NUCLEOTIDE SEQUENCE [LARGE SCALE GENOMIC DNA]</scope>
    <source>
        <strain evidence="3">GZMU011</strain>
    </source>
</reference>
<feature type="transmembrane region" description="Helical" evidence="2">
    <location>
        <begin position="267"/>
        <end position="285"/>
    </location>
</feature>
<evidence type="ECO:0008006" key="5">
    <source>
        <dbReference type="Google" id="ProtNLM"/>
    </source>
</evidence>
<keyword evidence="4" id="KW-1185">Reference proteome</keyword>
<feature type="region of interest" description="Disordered" evidence="1">
    <location>
        <begin position="1"/>
        <end position="20"/>
    </location>
</feature>
<sequence length="450" mass="49326">MKSSNLVLPVPDDGDPSASSPASFTPALQCCIAPFGTRTLMACAAVALSLPPVSRYRLRQHLPCSFRVAALRRHLPVSPHQSSHLRPFFISESSRSPYPFLPDRPFFDCGKLSELLVSATDSGSTAYLAKGLKFQEWDSLTAKFAGVANVPFLLLQLPQIILNSRNLLSGNKTALFAVPWLGMLTGLLGNLSLLSYFAKKRETEAVIVQTLGVLSTYVVIVQLAMAEAMPLPQFAVTSVVVASGLLINFLNYFGWLHQGVWTLWEDFITVGGLSVLPQVMWSTFVPFIPNSTLPGIISCAVALVAVGLARAGKLSEKGTKFVRSTSGWTATLLFMWMPVAQMWTNYLNPENIRGLSAFSMLLAMLGNGLLVPRALFIRDLMWFTGSSWGSFLHGWGNLLCMFIFNSIGRTFFLAATFGYFAWLGMTLWRDSVAYGYSSPMKSLMELISGP</sequence>
<comment type="caution">
    <text evidence="3">The sequence shown here is derived from an EMBL/GenBank/DDBJ whole genome shotgun (WGS) entry which is preliminary data.</text>
</comment>
<evidence type="ECO:0000313" key="4">
    <source>
        <dbReference type="Proteomes" id="UP001552299"/>
    </source>
</evidence>
<feature type="transmembrane region" description="Helical" evidence="2">
    <location>
        <begin position="291"/>
        <end position="309"/>
    </location>
</feature>
<dbReference type="EMBL" id="JANQDX010000013">
    <property type="protein sequence ID" value="KAL0912978.1"/>
    <property type="molecule type" value="Genomic_DNA"/>
</dbReference>
<gene>
    <name evidence="3" type="ORF">M5K25_016403</name>
</gene>
<dbReference type="Proteomes" id="UP001552299">
    <property type="component" value="Unassembled WGS sequence"/>
</dbReference>
<feature type="transmembrane region" description="Helical" evidence="2">
    <location>
        <begin position="231"/>
        <end position="255"/>
    </location>
</feature>
<accession>A0ABD0UJN9</accession>
<dbReference type="PANTHER" id="PTHR34809:SF1">
    <property type="entry name" value="MALTOSE EXCESS PROTEIN 1, CHLOROPLASTIC-RELATED"/>
    <property type="match status" value="1"/>
</dbReference>
<name>A0ABD0UJN9_DENTH</name>
<keyword evidence="2" id="KW-0812">Transmembrane</keyword>
<dbReference type="AlphaFoldDB" id="A0ABD0UJN9"/>
<feature type="transmembrane region" description="Helical" evidence="2">
    <location>
        <begin position="321"/>
        <end position="340"/>
    </location>
</feature>
<feature type="transmembrane region" description="Helical" evidence="2">
    <location>
        <begin position="174"/>
        <end position="198"/>
    </location>
</feature>
<keyword evidence="2" id="KW-1133">Transmembrane helix</keyword>
<proteinExistence type="predicted"/>
<feature type="transmembrane region" description="Helical" evidence="2">
    <location>
        <begin position="352"/>
        <end position="370"/>
    </location>
</feature>